<dbReference type="SUPFAM" id="SSF52402">
    <property type="entry name" value="Adenine nucleotide alpha hydrolases-like"/>
    <property type="match status" value="1"/>
</dbReference>
<evidence type="ECO:0000313" key="3">
    <source>
        <dbReference type="EMBL" id="RQG92435.1"/>
    </source>
</evidence>
<dbReference type="InterPro" id="IPR006016">
    <property type="entry name" value="UspA"/>
</dbReference>
<dbReference type="EMBL" id="REGA01000016">
    <property type="protein sequence ID" value="RQG92435.1"/>
    <property type="molecule type" value="Genomic_DNA"/>
</dbReference>
<dbReference type="PANTHER" id="PTHR46268:SF6">
    <property type="entry name" value="UNIVERSAL STRESS PROTEIN UP12"/>
    <property type="match status" value="1"/>
</dbReference>
<dbReference type="Proteomes" id="UP000282323">
    <property type="component" value="Unassembled WGS sequence"/>
</dbReference>
<dbReference type="Gene3D" id="3.40.50.620">
    <property type="entry name" value="HUPs"/>
    <property type="match status" value="1"/>
</dbReference>
<feature type="domain" description="UspA" evidence="2">
    <location>
        <begin position="1"/>
        <end position="138"/>
    </location>
</feature>
<keyword evidence="4" id="KW-1185">Reference proteome</keyword>
<comment type="similarity">
    <text evidence="1">Belongs to the universal stress protein A family.</text>
</comment>
<reference evidence="3 4" key="1">
    <citation type="submission" date="2018-10" db="EMBL/GenBank/DDBJ databases">
        <title>Natrarchaeobius chitinivorans gen. nov., sp. nov., and Natrarchaeobius haloalkaliphilus sp. nov., alkaliphilic, chitin-utilizing haloarchaea from hypersaline alkaline lakes.</title>
        <authorList>
            <person name="Sorokin D.Y."/>
            <person name="Elcheninov A.G."/>
            <person name="Kostrikina N.A."/>
            <person name="Bale N.J."/>
            <person name="Sinninghe Damste J.S."/>
            <person name="Khijniak T.V."/>
            <person name="Kublanov I.V."/>
            <person name="Toshchakov S.V."/>
        </authorList>
    </citation>
    <scope>NUCLEOTIDE SEQUENCE [LARGE SCALE GENOMIC DNA]</scope>
    <source>
        <strain evidence="3 4">AArcht4T</strain>
    </source>
</reference>
<proteinExistence type="inferred from homology"/>
<sequence>MYDTILFATDGSDHATTVAEHAIDAASTRDATLHVLSVVDDRAFLVLDDERVDAVRDDLRTNALEATDEAAARAEEAGLEVETAVETGNPAECIVDHAVDVDAGLIVMGTSGDDYENNVVGSVSQRVVRTAPVPVTTVGPDARSGRR</sequence>
<dbReference type="AlphaFoldDB" id="A0A3N6P8K8"/>
<accession>A0A3N6P8K8</accession>
<comment type="caution">
    <text evidence="3">The sequence shown here is derived from an EMBL/GenBank/DDBJ whole genome shotgun (WGS) entry which is preliminary data.</text>
</comment>
<dbReference type="PANTHER" id="PTHR46268">
    <property type="entry name" value="STRESS RESPONSE PROTEIN NHAX"/>
    <property type="match status" value="1"/>
</dbReference>
<protein>
    <submittedName>
        <fullName evidence="3">Universal stress protein</fullName>
    </submittedName>
</protein>
<dbReference type="RefSeq" id="WP_124196752.1">
    <property type="nucleotide sequence ID" value="NZ_REGA01000016.1"/>
</dbReference>
<evidence type="ECO:0000313" key="4">
    <source>
        <dbReference type="Proteomes" id="UP000282323"/>
    </source>
</evidence>
<organism evidence="3 4">
    <name type="scientific">Natrarchaeobius chitinivorans</name>
    <dbReference type="NCBI Taxonomy" id="1679083"/>
    <lineage>
        <taxon>Archaea</taxon>
        <taxon>Methanobacteriati</taxon>
        <taxon>Methanobacteriota</taxon>
        <taxon>Stenosarchaea group</taxon>
        <taxon>Halobacteria</taxon>
        <taxon>Halobacteriales</taxon>
        <taxon>Natrialbaceae</taxon>
        <taxon>Natrarchaeobius</taxon>
    </lineage>
</organism>
<dbReference type="PRINTS" id="PR01438">
    <property type="entry name" value="UNVRSLSTRESS"/>
</dbReference>
<dbReference type="Pfam" id="PF00582">
    <property type="entry name" value="Usp"/>
    <property type="match status" value="1"/>
</dbReference>
<evidence type="ECO:0000256" key="1">
    <source>
        <dbReference type="ARBA" id="ARBA00008791"/>
    </source>
</evidence>
<dbReference type="InterPro" id="IPR014729">
    <property type="entry name" value="Rossmann-like_a/b/a_fold"/>
</dbReference>
<dbReference type="CDD" id="cd00293">
    <property type="entry name" value="USP-like"/>
    <property type="match status" value="1"/>
</dbReference>
<dbReference type="InterPro" id="IPR006015">
    <property type="entry name" value="Universal_stress_UspA"/>
</dbReference>
<name>A0A3N6P8K8_NATCH</name>
<evidence type="ECO:0000259" key="2">
    <source>
        <dbReference type="Pfam" id="PF00582"/>
    </source>
</evidence>
<dbReference type="OrthoDB" id="105697at2157"/>
<gene>
    <name evidence="3" type="ORF">EA473_16815</name>
</gene>